<evidence type="ECO:0000313" key="2">
    <source>
        <dbReference type="Proteomes" id="UP000176510"/>
    </source>
</evidence>
<accession>A0A1G2L782</accession>
<name>A0A1G2L782_9BACT</name>
<sequence length="76" mass="8952">MGWWDEAPQMERQIWFAACAFLLLWGVNTGLARLDSLPTARDSAFVRDIRACGFAPHCTRFKRVWVSDMYSWARRR</sequence>
<reference evidence="1 2" key="1">
    <citation type="journal article" date="2016" name="Nat. Commun.">
        <title>Thousands of microbial genomes shed light on interconnected biogeochemical processes in an aquifer system.</title>
        <authorList>
            <person name="Anantharaman K."/>
            <person name="Brown C.T."/>
            <person name="Hug L.A."/>
            <person name="Sharon I."/>
            <person name="Castelle C.J."/>
            <person name="Probst A.J."/>
            <person name="Thomas B.C."/>
            <person name="Singh A."/>
            <person name="Wilkins M.J."/>
            <person name="Karaoz U."/>
            <person name="Brodie E.L."/>
            <person name="Williams K.H."/>
            <person name="Hubbard S.S."/>
            <person name="Banfield J.F."/>
        </authorList>
    </citation>
    <scope>NUCLEOTIDE SEQUENCE [LARGE SCALE GENOMIC DNA]</scope>
</reference>
<dbReference type="STRING" id="1802279.A3B34_01240"/>
<dbReference type="EMBL" id="MHQR01000035">
    <property type="protein sequence ID" value="OHA06651.1"/>
    <property type="molecule type" value="Genomic_DNA"/>
</dbReference>
<organism evidence="1 2">
    <name type="scientific">Candidatus Sungbacteria bacterium RIFCSPLOWO2_01_FULL_54_21</name>
    <dbReference type="NCBI Taxonomy" id="1802279"/>
    <lineage>
        <taxon>Bacteria</taxon>
        <taxon>Candidatus Sungiibacteriota</taxon>
    </lineage>
</organism>
<dbReference type="AlphaFoldDB" id="A0A1G2L782"/>
<proteinExistence type="predicted"/>
<dbReference type="Proteomes" id="UP000176510">
    <property type="component" value="Unassembled WGS sequence"/>
</dbReference>
<protein>
    <submittedName>
        <fullName evidence="1">Uncharacterized protein</fullName>
    </submittedName>
</protein>
<comment type="caution">
    <text evidence="1">The sequence shown here is derived from an EMBL/GenBank/DDBJ whole genome shotgun (WGS) entry which is preliminary data.</text>
</comment>
<gene>
    <name evidence="1" type="ORF">A3B34_01240</name>
</gene>
<evidence type="ECO:0000313" key="1">
    <source>
        <dbReference type="EMBL" id="OHA06651.1"/>
    </source>
</evidence>